<accession>A0A9N9SG47</accession>
<evidence type="ECO:0000313" key="2">
    <source>
        <dbReference type="Proteomes" id="UP001153737"/>
    </source>
</evidence>
<evidence type="ECO:0000313" key="1">
    <source>
        <dbReference type="EMBL" id="CAG9818906.1"/>
    </source>
</evidence>
<protein>
    <submittedName>
        <fullName evidence="1">Uncharacterized protein</fullName>
    </submittedName>
</protein>
<keyword evidence="2" id="KW-1185">Reference proteome</keyword>
<reference evidence="1" key="1">
    <citation type="submission" date="2022-01" db="EMBL/GenBank/DDBJ databases">
        <authorList>
            <person name="King R."/>
        </authorList>
    </citation>
    <scope>NUCLEOTIDE SEQUENCE</scope>
</reference>
<name>A0A9N9SG47_PHACE</name>
<proteinExistence type="predicted"/>
<sequence length="132" mass="14679">MRNMIKPPPSPLHSGEGESLSEWFCHVDTATQSECSSLSLPFAELSMSYMDDASDTSSYSRDVGKEDDGFGSDSGFSSDICADLKSNATTPKEKFPAEKFRPTCTLDESDCAKLTRTKWTASFRKLMRRLKK</sequence>
<dbReference type="Proteomes" id="UP001153737">
    <property type="component" value="Chromosome 2"/>
</dbReference>
<gene>
    <name evidence="1" type="ORF">PHAECO_LOCUS6799</name>
</gene>
<dbReference type="OrthoDB" id="6816312at2759"/>
<dbReference type="AlphaFoldDB" id="A0A9N9SG47"/>
<dbReference type="EMBL" id="OU896708">
    <property type="protein sequence ID" value="CAG9818906.1"/>
    <property type="molecule type" value="Genomic_DNA"/>
</dbReference>
<organism evidence="1 2">
    <name type="scientific">Phaedon cochleariae</name>
    <name type="common">Mustard beetle</name>
    <dbReference type="NCBI Taxonomy" id="80249"/>
    <lineage>
        <taxon>Eukaryota</taxon>
        <taxon>Metazoa</taxon>
        <taxon>Ecdysozoa</taxon>
        <taxon>Arthropoda</taxon>
        <taxon>Hexapoda</taxon>
        <taxon>Insecta</taxon>
        <taxon>Pterygota</taxon>
        <taxon>Neoptera</taxon>
        <taxon>Endopterygota</taxon>
        <taxon>Coleoptera</taxon>
        <taxon>Polyphaga</taxon>
        <taxon>Cucujiformia</taxon>
        <taxon>Chrysomeloidea</taxon>
        <taxon>Chrysomelidae</taxon>
        <taxon>Chrysomelinae</taxon>
        <taxon>Chrysomelini</taxon>
        <taxon>Phaedon</taxon>
    </lineage>
</organism>
<reference evidence="1" key="2">
    <citation type="submission" date="2022-10" db="EMBL/GenBank/DDBJ databases">
        <authorList>
            <consortium name="ENA_rothamsted_submissions"/>
            <consortium name="culmorum"/>
            <person name="King R."/>
        </authorList>
    </citation>
    <scope>NUCLEOTIDE SEQUENCE</scope>
</reference>